<feature type="transmembrane region" description="Helical" evidence="6">
    <location>
        <begin position="190"/>
        <end position="208"/>
    </location>
</feature>
<dbReference type="OrthoDB" id="3900342at2759"/>
<feature type="transmembrane region" description="Helical" evidence="6">
    <location>
        <begin position="12"/>
        <end position="34"/>
    </location>
</feature>
<organism evidence="8 9">
    <name type="scientific">Aphanomyces stellatus</name>
    <dbReference type="NCBI Taxonomy" id="120398"/>
    <lineage>
        <taxon>Eukaryota</taxon>
        <taxon>Sar</taxon>
        <taxon>Stramenopiles</taxon>
        <taxon>Oomycota</taxon>
        <taxon>Saprolegniomycetes</taxon>
        <taxon>Saprolegniales</taxon>
        <taxon>Verrucalvaceae</taxon>
        <taxon>Aphanomyces</taxon>
    </lineage>
</organism>
<dbReference type="AlphaFoldDB" id="A0A485LWQ5"/>
<evidence type="ECO:0000313" key="9">
    <source>
        <dbReference type="Proteomes" id="UP000332933"/>
    </source>
</evidence>
<feature type="transmembrane region" description="Helical" evidence="6">
    <location>
        <begin position="385"/>
        <end position="406"/>
    </location>
</feature>
<reference evidence="7" key="2">
    <citation type="submission" date="2019-06" db="EMBL/GenBank/DDBJ databases">
        <title>Genomics analysis of Aphanomyces spp. identifies a new class of oomycete effector associated with host adaptation.</title>
        <authorList>
            <person name="Gaulin E."/>
        </authorList>
    </citation>
    <scope>NUCLEOTIDE SEQUENCE</scope>
    <source>
        <strain evidence="7">CBS 578.67</strain>
    </source>
</reference>
<dbReference type="EMBL" id="CAADRA010007509">
    <property type="protein sequence ID" value="VFU01730.1"/>
    <property type="molecule type" value="Genomic_DNA"/>
</dbReference>
<feature type="transmembrane region" description="Helical" evidence="6">
    <location>
        <begin position="46"/>
        <end position="68"/>
    </location>
</feature>
<dbReference type="PANTHER" id="PTHR42770:SF7">
    <property type="entry name" value="MEMBRANE PROTEIN"/>
    <property type="match status" value="1"/>
</dbReference>
<dbReference type="GO" id="GO:0022857">
    <property type="term" value="F:transmembrane transporter activity"/>
    <property type="evidence" value="ECO:0007669"/>
    <property type="project" value="InterPro"/>
</dbReference>
<keyword evidence="9" id="KW-1185">Reference proteome</keyword>
<evidence type="ECO:0000256" key="1">
    <source>
        <dbReference type="ARBA" id="ARBA00004651"/>
    </source>
</evidence>
<dbReference type="InterPro" id="IPR002293">
    <property type="entry name" value="AA/rel_permease1"/>
</dbReference>
<dbReference type="PANTHER" id="PTHR42770">
    <property type="entry name" value="AMINO ACID TRANSPORTER-RELATED"/>
    <property type="match status" value="1"/>
</dbReference>
<dbReference type="GO" id="GO:0005886">
    <property type="term" value="C:plasma membrane"/>
    <property type="evidence" value="ECO:0007669"/>
    <property type="project" value="UniProtKB-SubCell"/>
</dbReference>
<protein>
    <submittedName>
        <fullName evidence="8">Aste57867_25099 protein</fullName>
    </submittedName>
</protein>
<dbReference type="Gene3D" id="1.20.1740.10">
    <property type="entry name" value="Amino acid/polyamine transporter I"/>
    <property type="match status" value="1"/>
</dbReference>
<feature type="transmembrane region" description="Helical" evidence="6">
    <location>
        <begin position="412"/>
        <end position="431"/>
    </location>
</feature>
<evidence type="ECO:0000256" key="5">
    <source>
        <dbReference type="ARBA" id="ARBA00023136"/>
    </source>
</evidence>
<dbReference type="EMBL" id="VJMH01007483">
    <property type="protein sequence ID" value="KAF0682800.1"/>
    <property type="molecule type" value="Genomic_DNA"/>
</dbReference>
<keyword evidence="5 6" id="KW-0472">Membrane</keyword>
<feature type="transmembrane region" description="Helical" evidence="6">
    <location>
        <begin position="88"/>
        <end position="117"/>
    </location>
</feature>
<reference evidence="8 9" key="1">
    <citation type="submission" date="2019-03" db="EMBL/GenBank/DDBJ databases">
        <authorList>
            <person name="Gaulin E."/>
            <person name="Dumas B."/>
        </authorList>
    </citation>
    <scope>NUCLEOTIDE SEQUENCE [LARGE SCALE GENOMIC DNA]</scope>
    <source>
        <strain evidence="8">CBS 568.67</strain>
    </source>
</reference>
<evidence type="ECO:0000256" key="3">
    <source>
        <dbReference type="ARBA" id="ARBA00022692"/>
    </source>
</evidence>
<gene>
    <name evidence="8" type="primary">Aste57867_25099</name>
    <name evidence="7" type="ORF">As57867_025021</name>
    <name evidence="8" type="ORF">ASTE57867_25099</name>
</gene>
<accession>A0A485LWQ5</accession>
<proteinExistence type="predicted"/>
<evidence type="ECO:0000313" key="8">
    <source>
        <dbReference type="EMBL" id="VFU01730.1"/>
    </source>
</evidence>
<feature type="transmembrane region" description="Helical" evidence="6">
    <location>
        <begin position="320"/>
        <end position="341"/>
    </location>
</feature>
<evidence type="ECO:0000256" key="2">
    <source>
        <dbReference type="ARBA" id="ARBA00022475"/>
    </source>
</evidence>
<sequence length="536" mass="56680">MPPPAPPPSRSVVWRSTLHLYTVGLTVVLGGQYFSWNAGLAAGSLAFLISIFLMGVGYFCLCCCLAEISSMVPFTTSAFGLARWTCGFYLGFLVGCCEVLQNILYVACAVVQLARLVTQLLPSTAPYRAAVWLVCYVAGSTLLAGGGRVYWRWNVILASVSLGLLVVYVGGSIPLLVASFPPLTPPTSDDVAACVHAFPLAASFFVGIEALNHHAPHVAAPAIVIPRAQLACMATLLVTALGVFFASLVHATADLPTALSPLAAGFQHIFQASDAVATALSIPATFATAQGFAQSYTHSLVALAHSRLLPPRLAVPHATFHTHVAAIAVGSALSFAVCFAADSASTVLFNVSLLCACVAYASQCAGFIALRRDHRELDRPFRSPVGVPGAAVSLLVWAGTAVALVAFQDDCYVAAGVTVASLALASLYYVAYAKRRQGFSPDELRSLLFAHVAALNARHRRRARRHSIDHVPTFLLQYFLPKAAPTKYKKSLPAIYRKGHKVRHVNCAVTVSIGRSVGRASIGRAADAIVAPNLPT</sequence>
<comment type="subcellular location">
    <subcellularLocation>
        <location evidence="1">Cell membrane</location>
        <topology evidence="1">Multi-pass membrane protein</topology>
    </subcellularLocation>
</comment>
<feature type="transmembrane region" description="Helical" evidence="6">
    <location>
        <begin position="156"/>
        <end position="178"/>
    </location>
</feature>
<keyword evidence="3 6" id="KW-0812">Transmembrane</keyword>
<feature type="transmembrane region" description="Helical" evidence="6">
    <location>
        <begin position="347"/>
        <end position="370"/>
    </location>
</feature>
<dbReference type="InterPro" id="IPR050367">
    <property type="entry name" value="APC_superfamily"/>
</dbReference>
<feature type="transmembrane region" description="Helical" evidence="6">
    <location>
        <begin position="228"/>
        <end position="249"/>
    </location>
</feature>
<evidence type="ECO:0000256" key="6">
    <source>
        <dbReference type="SAM" id="Phobius"/>
    </source>
</evidence>
<name>A0A485LWQ5_9STRA</name>
<dbReference type="Proteomes" id="UP000332933">
    <property type="component" value="Unassembled WGS sequence"/>
</dbReference>
<feature type="transmembrane region" description="Helical" evidence="6">
    <location>
        <begin position="129"/>
        <end position="150"/>
    </location>
</feature>
<evidence type="ECO:0000313" key="7">
    <source>
        <dbReference type="EMBL" id="KAF0682800.1"/>
    </source>
</evidence>
<keyword evidence="2" id="KW-1003">Cell membrane</keyword>
<evidence type="ECO:0000256" key="4">
    <source>
        <dbReference type="ARBA" id="ARBA00022989"/>
    </source>
</evidence>
<dbReference type="Pfam" id="PF13520">
    <property type="entry name" value="AA_permease_2"/>
    <property type="match status" value="1"/>
</dbReference>
<keyword evidence="4 6" id="KW-1133">Transmembrane helix</keyword>